<reference evidence="1" key="1">
    <citation type="submission" date="2020-05" db="EMBL/GenBank/DDBJ databases">
        <authorList>
            <person name="Chiriac C."/>
            <person name="Salcher M."/>
            <person name="Ghai R."/>
            <person name="Kavagutti S V."/>
        </authorList>
    </citation>
    <scope>NUCLEOTIDE SEQUENCE</scope>
</reference>
<sequence>MYAEDNQSNLENPDYNFDMNYVIDMLSQMAPQAFAGGGLVPLAGGGKLAIGPGSGLDDLIPTTINGRQAAALSDGEFVVPADVVSMLGDGSSNAGARRLYDLMRQIRDAKTGTERQAGPLPVGEILKRSLGK</sequence>
<dbReference type="EMBL" id="LR798334">
    <property type="protein sequence ID" value="CAB5223745.1"/>
    <property type="molecule type" value="Genomic_DNA"/>
</dbReference>
<proteinExistence type="predicted"/>
<protein>
    <submittedName>
        <fullName evidence="1">Uncharacterized protein</fullName>
    </submittedName>
</protein>
<accession>A0A6J7X386</accession>
<name>A0A6J7X386_9CAUD</name>
<gene>
    <name evidence="1" type="ORF">UFOVP735_4</name>
</gene>
<evidence type="ECO:0000313" key="1">
    <source>
        <dbReference type="EMBL" id="CAB5223745.1"/>
    </source>
</evidence>
<organism evidence="1">
    <name type="scientific">uncultured Caudovirales phage</name>
    <dbReference type="NCBI Taxonomy" id="2100421"/>
    <lineage>
        <taxon>Viruses</taxon>
        <taxon>Duplodnaviria</taxon>
        <taxon>Heunggongvirae</taxon>
        <taxon>Uroviricota</taxon>
        <taxon>Caudoviricetes</taxon>
        <taxon>Peduoviridae</taxon>
        <taxon>Maltschvirus</taxon>
        <taxon>Maltschvirus maltsch</taxon>
    </lineage>
</organism>